<evidence type="ECO:0000259" key="1">
    <source>
        <dbReference type="Pfam" id="PF12867"/>
    </source>
</evidence>
<dbReference type="SUPFAM" id="SSF109854">
    <property type="entry name" value="DinB/YfiT-like putative metalloenzymes"/>
    <property type="match status" value="1"/>
</dbReference>
<dbReference type="KEGG" id="coy:HF329_06550"/>
<sequence length="148" mass="17327">MITASLDRWEHLCNTIPALLKNISEEDFAFKPLPTKWSKKEILGHLIDSAANNHQRFVRVQFEETPRIGYNQDEWNRYSYHQLQSARQLTDSWEGLNRLLLGIARHIPEDALQRTSYAGGTELVTLAFLIEDYVVHLEHHLQQLVSYR</sequence>
<dbReference type="AlphaFoldDB" id="A0AAE6ZE36"/>
<dbReference type="InterPro" id="IPR024775">
    <property type="entry name" value="DinB-like"/>
</dbReference>
<evidence type="ECO:0000313" key="5">
    <source>
        <dbReference type="Proteomes" id="UP000503144"/>
    </source>
</evidence>
<dbReference type="Proteomes" id="UP000502421">
    <property type="component" value="Chromosome"/>
</dbReference>
<dbReference type="Pfam" id="PF12867">
    <property type="entry name" value="DinB_2"/>
    <property type="match status" value="1"/>
</dbReference>
<reference evidence="4" key="1">
    <citation type="submission" date="2020-04" db="EMBL/GenBank/DDBJ databases">
        <authorList>
            <person name="Kittiwongwattana C."/>
        </authorList>
    </citation>
    <scope>NUCLEOTIDE SEQUENCE [LARGE SCALE GENOMIC DNA]</scope>
    <source>
        <strain evidence="3">1303</strain>
        <strain evidence="4">1310</strain>
    </source>
</reference>
<evidence type="ECO:0000313" key="3">
    <source>
        <dbReference type="EMBL" id="QJB37464.1"/>
    </source>
</evidence>
<dbReference type="EMBL" id="CP051204">
    <property type="protein sequence ID" value="QJB37464.1"/>
    <property type="molecule type" value="Genomic_DNA"/>
</dbReference>
<proteinExistence type="predicted"/>
<keyword evidence="5" id="KW-1185">Reference proteome</keyword>
<dbReference type="Gene3D" id="1.20.120.450">
    <property type="entry name" value="dinb family like domain"/>
    <property type="match status" value="1"/>
</dbReference>
<dbReference type="Proteomes" id="UP000503144">
    <property type="component" value="Chromosome"/>
</dbReference>
<feature type="domain" description="DinB-like" evidence="1">
    <location>
        <begin position="16"/>
        <end position="144"/>
    </location>
</feature>
<name>A0AAE6ZE36_9BACT</name>
<gene>
    <name evidence="3" type="ORF">HF324_06195</name>
    <name evidence="2" type="ORF">HF329_06550</name>
</gene>
<dbReference type="EMBL" id="CP051205">
    <property type="protein sequence ID" value="QJB30979.1"/>
    <property type="molecule type" value="Genomic_DNA"/>
</dbReference>
<organism evidence="2 4">
    <name type="scientific">Chitinophaga oryzae</name>
    <dbReference type="NCBI Taxonomy" id="2725414"/>
    <lineage>
        <taxon>Bacteria</taxon>
        <taxon>Pseudomonadati</taxon>
        <taxon>Bacteroidota</taxon>
        <taxon>Chitinophagia</taxon>
        <taxon>Chitinophagales</taxon>
        <taxon>Chitinophagaceae</taxon>
        <taxon>Chitinophaga</taxon>
    </lineage>
</organism>
<evidence type="ECO:0000313" key="2">
    <source>
        <dbReference type="EMBL" id="QJB30979.1"/>
    </source>
</evidence>
<protein>
    <submittedName>
        <fullName evidence="2">DinB family protein</fullName>
    </submittedName>
</protein>
<accession>A0AAE6ZE36</accession>
<evidence type="ECO:0000313" key="4">
    <source>
        <dbReference type="Proteomes" id="UP000502421"/>
    </source>
</evidence>
<dbReference type="RefSeq" id="WP_168803257.1">
    <property type="nucleotide sequence ID" value="NZ_CP051204.2"/>
</dbReference>
<dbReference type="InterPro" id="IPR034660">
    <property type="entry name" value="DinB/YfiT-like"/>
</dbReference>
<reference evidence="2" key="2">
    <citation type="submission" date="2020-09" db="EMBL/GenBank/DDBJ databases">
        <authorList>
            <person name="Kittiwongwattana C."/>
        </authorList>
    </citation>
    <scope>NUCLEOTIDE SEQUENCE</scope>
    <source>
        <strain evidence="2">1310</strain>
    </source>
</reference>